<dbReference type="EMBL" id="MRTP01000016">
    <property type="protein sequence ID" value="OMF48763.1"/>
    <property type="molecule type" value="Genomic_DNA"/>
</dbReference>
<gene>
    <name evidence="2" type="ORF">BK138_30860</name>
</gene>
<organism evidence="2 3">
    <name type="scientific">Paenibacillus rhizosphaerae</name>
    <dbReference type="NCBI Taxonomy" id="297318"/>
    <lineage>
        <taxon>Bacteria</taxon>
        <taxon>Bacillati</taxon>
        <taxon>Bacillota</taxon>
        <taxon>Bacilli</taxon>
        <taxon>Bacillales</taxon>
        <taxon>Paenibacillaceae</taxon>
        <taxon>Paenibacillus</taxon>
    </lineage>
</organism>
<dbReference type="PANTHER" id="PTHR10587">
    <property type="entry name" value="GLYCOSYL TRANSFERASE-RELATED"/>
    <property type="match status" value="1"/>
</dbReference>
<evidence type="ECO:0000313" key="2">
    <source>
        <dbReference type="EMBL" id="OMF48763.1"/>
    </source>
</evidence>
<sequence length="445" mass="48204">MVKKTFSVVLGSIGVVLAVMALLFCASVWEGRTLLQPMTPLVQNAVKTAPGIEAAREKSSAVIGRQTDPVHVDQAGLLASNTTKKAAPVSPKTVYLTFDDGPSDLTGQVLDILKKNKIGATFFVLGEQVKKYPQLISRIYEEGHAIGNHTYDHNYTELYQSFPAFWDQIKETEEEIHLITGERPQLVRAPGGTAGHFDDTYFKLLQQAGYVVTDWNVDSGDSKRRDVPAAEIVKGATTDVPGGKVVLLMHDGPGHSESVKALPQIISWYKARGYQFGVLSPQDPPVQFKVNATARGLKRSAPSAAWIQSHIAQNAALFEPGKPLRLDVGGLETTLDTGEYSIVDGHYMVPLRALTERIGGNTVWDSAGAAWVASLSADAAVSLRIHADTGRLEAVEGNQVVSRETLQVLTVNGSLWVPLRSLFEASGYAGITASVNEEERRVTVF</sequence>
<dbReference type="Pfam" id="PF01522">
    <property type="entry name" value="Polysacc_deac_1"/>
    <property type="match status" value="1"/>
</dbReference>
<dbReference type="Pfam" id="PF07833">
    <property type="entry name" value="Cu_amine_oxidN1"/>
    <property type="match status" value="1"/>
</dbReference>
<dbReference type="InterPro" id="IPR050248">
    <property type="entry name" value="Polysacc_deacetylase_ArnD"/>
</dbReference>
<dbReference type="CDD" id="cd10944">
    <property type="entry name" value="CE4_SmPgdA_like"/>
    <property type="match status" value="1"/>
</dbReference>
<evidence type="ECO:0000259" key="1">
    <source>
        <dbReference type="PROSITE" id="PS51677"/>
    </source>
</evidence>
<protein>
    <recommendedName>
        <fullName evidence="1">NodB homology domain-containing protein</fullName>
    </recommendedName>
</protein>
<dbReference type="AlphaFoldDB" id="A0A1R1EAC6"/>
<dbReference type="GO" id="GO:0016810">
    <property type="term" value="F:hydrolase activity, acting on carbon-nitrogen (but not peptide) bonds"/>
    <property type="evidence" value="ECO:0007669"/>
    <property type="project" value="InterPro"/>
</dbReference>
<dbReference type="PANTHER" id="PTHR10587:SF125">
    <property type="entry name" value="POLYSACCHARIDE DEACETYLASE YHEN-RELATED"/>
    <property type="match status" value="1"/>
</dbReference>
<dbReference type="InterPro" id="IPR012854">
    <property type="entry name" value="Cu_amine_oxidase-like_N"/>
</dbReference>
<dbReference type="Gene3D" id="3.20.20.370">
    <property type="entry name" value="Glycoside hydrolase/deacetylase"/>
    <property type="match status" value="1"/>
</dbReference>
<reference evidence="2 3" key="1">
    <citation type="submission" date="2016-11" db="EMBL/GenBank/DDBJ databases">
        <title>Paenibacillus species isolates.</title>
        <authorList>
            <person name="Beno S.M."/>
        </authorList>
    </citation>
    <scope>NUCLEOTIDE SEQUENCE [LARGE SCALE GENOMIC DNA]</scope>
    <source>
        <strain evidence="2 3">FSL R5-0378</strain>
    </source>
</reference>
<comment type="caution">
    <text evidence="2">The sequence shown here is derived from an EMBL/GenBank/DDBJ whole genome shotgun (WGS) entry which is preliminary data.</text>
</comment>
<dbReference type="PROSITE" id="PS51677">
    <property type="entry name" value="NODB"/>
    <property type="match status" value="1"/>
</dbReference>
<dbReference type="InterPro" id="IPR002509">
    <property type="entry name" value="NODB_dom"/>
</dbReference>
<evidence type="ECO:0000313" key="3">
    <source>
        <dbReference type="Proteomes" id="UP000187172"/>
    </source>
</evidence>
<keyword evidence="3" id="KW-1185">Reference proteome</keyword>
<dbReference type="SUPFAM" id="SSF55383">
    <property type="entry name" value="Copper amine oxidase, domain N"/>
    <property type="match status" value="1"/>
</dbReference>
<proteinExistence type="predicted"/>
<feature type="domain" description="NodB homology" evidence="1">
    <location>
        <begin position="92"/>
        <end position="277"/>
    </location>
</feature>
<dbReference type="Proteomes" id="UP000187172">
    <property type="component" value="Unassembled WGS sequence"/>
</dbReference>
<dbReference type="InterPro" id="IPR036582">
    <property type="entry name" value="Mao_N_sf"/>
</dbReference>
<dbReference type="SUPFAM" id="SSF88713">
    <property type="entry name" value="Glycoside hydrolase/deacetylase"/>
    <property type="match status" value="1"/>
</dbReference>
<dbReference type="STRING" id="297318.BK138_30860"/>
<accession>A0A1R1EAC6</accession>
<dbReference type="InterPro" id="IPR011330">
    <property type="entry name" value="Glyco_hydro/deAcase_b/a-brl"/>
</dbReference>
<name>A0A1R1EAC6_9BACL</name>
<dbReference type="RefSeq" id="WP_076175752.1">
    <property type="nucleotide sequence ID" value="NZ_MRTP01000016.1"/>
</dbReference>
<dbReference type="GO" id="GO:0005975">
    <property type="term" value="P:carbohydrate metabolic process"/>
    <property type="evidence" value="ECO:0007669"/>
    <property type="project" value="InterPro"/>
</dbReference>